<proteinExistence type="predicted"/>
<evidence type="ECO:0000313" key="2">
    <source>
        <dbReference type="Proteomes" id="UP000824145"/>
    </source>
</evidence>
<dbReference type="EMBL" id="DVNJ01000005">
    <property type="protein sequence ID" value="HIU62453.1"/>
    <property type="molecule type" value="Genomic_DNA"/>
</dbReference>
<reference evidence="1" key="1">
    <citation type="submission" date="2020-10" db="EMBL/GenBank/DDBJ databases">
        <authorList>
            <person name="Gilroy R."/>
        </authorList>
    </citation>
    <scope>NUCLEOTIDE SEQUENCE</scope>
    <source>
        <strain evidence="1">9366</strain>
    </source>
</reference>
<dbReference type="Proteomes" id="UP000824145">
    <property type="component" value="Unassembled WGS sequence"/>
</dbReference>
<comment type="caution">
    <text evidence="1">The sequence shown here is derived from an EMBL/GenBank/DDBJ whole genome shotgun (WGS) entry which is preliminary data.</text>
</comment>
<organism evidence="1 2">
    <name type="scientific">Candidatus Caccalectryoclostridium excrementigallinarum</name>
    <dbReference type="NCBI Taxonomy" id="2840710"/>
    <lineage>
        <taxon>Bacteria</taxon>
        <taxon>Bacillati</taxon>
        <taxon>Bacillota</taxon>
        <taxon>Clostridia</taxon>
        <taxon>Christensenellales</taxon>
        <taxon>Christensenellaceae</taxon>
        <taxon>Christensenellaceae incertae sedis</taxon>
        <taxon>Candidatus Caccalectryoclostridium</taxon>
    </lineage>
</organism>
<name>A0A9D1SJZ7_9FIRM</name>
<sequence length="78" mass="8942">MLKVMRREEVKVKGICGADKMLFDSAVRRQELAMKDLFLLAERYPELIPSEALGGLYAINILLQDSRESLICRERSGR</sequence>
<reference evidence="1" key="2">
    <citation type="journal article" date="2021" name="PeerJ">
        <title>Extensive microbial diversity within the chicken gut microbiome revealed by metagenomics and culture.</title>
        <authorList>
            <person name="Gilroy R."/>
            <person name="Ravi A."/>
            <person name="Getino M."/>
            <person name="Pursley I."/>
            <person name="Horton D.L."/>
            <person name="Alikhan N.F."/>
            <person name="Baker D."/>
            <person name="Gharbi K."/>
            <person name="Hall N."/>
            <person name="Watson M."/>
            <person name="Adriaenssens E.M."/>
            <person name="Foster-Nyarko E."/>
            <person name="Jarju S."/>
            <person name="Secka A."/>
            <person name="Antonio M."/>
            <person name="Oren A."/>
            <person name="Chaudhuri R.R."/>
            <person name="La Ragione R."/>
            <person name="Hildebrand F."/>
            <person name="Pallen M.J."/>
        </authorList>
    </citation>
    <scope>NUCLEOTIDE SEQUENCE</scope>
    <source>
        <strain evidence="1">9366</strain>
    </source>
</reference>
<evidence type="ECO:0000313" key="1">
    <source>
        <dbReference type="EMBL" id="HIU62453.1"/>
    </source>
</evidence>
<gene>
    <name evidence="1" type="ORF">IAB07_01620</name>
</gene>
<protein>
    <submittedName>
        <fullName evidence="1">Uncharacterized protein</fullName>
    </submittedName>
</protein>
<dbReference type="AlphaFoldDB" id="A0A9D1SJZ7"/>
<accession>A0A9D1SJZ7</accession>